<proteinExistence type="predicted"/>
<keyword evidence="2" id="KW-0732">Signal</keyword>
<name>A0A1Y5SIA4_9RHOB</name>
<dbReference type="Proteomes" id="UP000193623">
    <property type="component" value="Unassembled WGS sequence"/>
</dbReference>
<dbReference type="Pfam" id="PF03413">
    <property type="entry name" value="PepSY"/>
    <property type="match status" value="1"/>
</dbReference>
<evidence type="ECO:0000256" key="1">
    <source>
        <dbReference type="SAM" id="MobiDB-lite"/>
    </source>
</evidence>
<dbReference type="RefSeq" id="WP_159453117.1">
    <property type="nucleotide sequence ID" value="NZ_FWFT01000003.1"/>
</dbReference>
<gene>
    <name evidence="4" type="ORF">PSJ8397_01893</name>
</gene>
<organism evidence="4 5">
    <name type="scientific">Pseudooctadecabacter jejudonensis</name>
    <dbReference type="NCBI Taxonomy" id="1391910"/>
    <lineage>
        <taxon>Bacteria</taxon>
        <taxon>Pseudomonadati</taxon>
        <taxon>Pseudomonadota</taxon>
        <taxon>Alphaproteobacteria</taxon>
        <taxon>Rhodobacterales</taxon>
        <taxon>Paracoccaceae</taxon>
        <taxon>Pseudooctadecabacter</taxon>
    </lineage>
</organism>
<evidence type="ECO:0000313" key="4">
    <source>
        <dbReference type="EMBL" id="SLN38465.1"/>
    </source>
</evidence>
<dbReference type="OrthoDB" id="7856745at2"/>
<dbReference type="EMBL" id="FWFT01000003">
    <property type="protein sequence ID" value="SLN38465.1"/>
    <property type="molecule type" value="Genomic_DNA"/>
</dbReference>
<keyword evidence="5" id="KW-1185">Reference proteome</keyword>
<feature type="region of interest" description="Disordered" evidence="1">
    <location>
        <begin position="92"/>
        <end position="114"/>
    </location>
</feature>
<dbReference type="InterPro" id="IPR025711">
    <property type="entry name" value="PepSY"/>
</dbReference>
<dbReference type="Gene3D" id="3.10.450.40">
    <property type="match status" value="1"/>
</dbReference>
<evidence type="ECO:0000259" key="3">
    <source>
        <dbReference type="Pfam" id="PF03413"/>
    </source>
</evidence>
<evidence type="ECO:0000256" key="2">
    <source>
        <dbReference type="SAM" id="SignalP"/>
    </source>
</evidence>
<feature type="domain" description="PepSY" evidence="3">
    <location>
        <begin position="35"/>
        <end position="92"/>
    </location>
</feature>
<reference evidence="4 5" key="1">
    <citation type="submission" date="2017-03" db="EMBL/GenBank/DDBJ databases">
        <authorList>
            <person name="Afonso C.L."/>
            <person name="Miller P.J."/>
            <person name="Scott M.A."/>
            <person name="Spackman E."/>
            <person name="Goraichik I."/>
            <person name="Dimitrov K.M."/>
            <person name="Suarez D.L."/>
            <person name="Swayne D.E."/>
        </authorList>
    </citation>
    <scope>NUCLEOTIDE SEQUENCE [LARGE SCALE GENOMIC DNA]</scope>
    <source>
        <strain evidence="4 5">CECT 8397</strain>
    </source>
</reference>
<sequence length="114" mass="12342">MNINTLKIGALSGLIAVGGIATMVSAQTTAEQTNLTVEQVIEIALIEVPGEITEVELEERRGSTFYEVEITAEDGSEMELKIAADDGEILRVKEDDRGCDDDHDDDDEDEGEDA</sequence>
<evidence type="ECO:0000313" key="5">
    <source>
        <dbReference type="Proteomes" id="UP000193623"/>
    </source>
</evidence>
<protein>
    <submittedName>
        <fullName evidence="4">Peptidase propeptide and YPEB domain protein</fullName>
    </submittedName>
</protein>
<feature type="signal peptide" evidence="2">
    <location>
        <begin position="1"/>
        <end position="26"/>
    </location>
</feature>
<feature type="compositionally biased region" description="Acidic residues" evidence="1">
    <location>
        <begin position="97"/>
        <end position="114"/>
    </location>
</feature>
<feature type="chain" id="PRO_5012147612" evidence="2">
    <location>
        <begin position="27"/>
        <end position="114"/>
    </location>
</feature>
<dbReference type="AlphaFoldDB" id="A0A1Y5SIA4"/>
<accession>A0A1Y5SIA4</accession>